<name>U9SXQ7_RHIID</name>
<evidence type="ECO:0000256" key="1">
    <source>
        <dbReference type="SAM" id="MobiDB-lite"/>
    </source>
</evidence>
<organism evidence="2">
    <name type="scientific">Rhizophagus irregularis (strain DAOM 181602 / DAOM 197198 / MUCL 43194)</name>
    <name type="common">Arbuscular mycorrhizal fungus</name>
    <name type="synonym">Glomus intraradices</name>
    <dbReference type="NCBI Taxonomy" id="747089"/>
    <lineage>
        <taxon>Eukaryota</taxon>
        <taxon>Fungi</taxon>
        <taxon>Fungi incertae sedis</taxon>
        <taxon>Mucoromycota</taxon>
        <taxon>Glomeromycotina</taxon>
        <taxon>Glomeromycetes</taxon>
        <taxon>Glomerales</taxon>
        <taxon>Glomeraceae</taxon>
        <taxon>Rhizophagus</taxon>
    </lineage>
</organism>
<gene>
    <name evidence="3" type="ORF">GLOIN_2v1781247</name>
    <name evidence="2" type="ORF">GLOINDRAFT_8224</name>
</gene>
<dbReference type="InterPro" id="IPR036910">
    <property type="entry name" value="HMG_box_dom_sf"/>
</dbReference>
<dbReference type="HOGENOM" id="CLU_066491_0_0_1"/>
<dbReference type="VEuPathDB" id="FungiDB:RhiirFUN_000273"/>
<dbReference type="EMBL" id="AUPC02000204">
    <property type="protein sequence ID" value="POG65881.1"/>
    <property type="molecule type" value="Genomic_DNA"/>
</dbReference>
<feature type="compositionally biased region" description="Polar residues" evidence="1">
    <location>
        <begin position="1"/>
        <end position="15"/>
    </location>
</feature>
<dbReference type="EMBL" id="KI297002">
    <property type="protein sequence ID" value="ESA00709.1"/>
    <property type="molecule type" value="Genomic_DNA"/>
</dbReference>
<dbReference type="SUPFAM" id="SSF47095">
    <property type="entry name" value="HMG-box"/>
    <property type="match status" value="1"/>
</dbReference>
<keyword evidence="4" id="KW-1185">Reference proteome</keyword>
<sequence>MSQYKSKNNQDTNPSHYEKKLAPDKVDNVTLDFSRINNRCLMIVSLNDGTKFDFPVPTTQEIKDRFFNKKSKTQPNKPARPPNKFIIFRTMLLAAINSSKLQVPTVSGLANEVWKKCNLEIDELFTELSQIAKFEHGELNPGYIYKPNRSKSRITKNKTNTLQKKAYQNLNNSFNPALNNLPSSSSPTTPAWTTMYSELNYFYPQVHLRIPSQEKFHSDGNSYTIDDSITTTQNIQAIPSYNTHFNSLETMINDSYQYPTNKMYYPNNDLSMDQFDTYNTSYDHDVNALIQSHRSMYYFPTTIGYIDNDYNKYIFNSPTSESDLSSSDVSSFHVEQMQESGCIYYSPDHYATFSTIV</sequence>
<evidence type="ECO:0000313" key="2">
    <source>
        <dbReference type="EMBL" id="ESA00709.1"/>
    </source>
</evidence>
<evidence type="ECO:0000313" key="4">
    <source>
        <dbReference type="Proteomes" id="UP000018888"/>
    </source>
</evidence>
<dbReference type="Gene3D" id="1.10.30.10">
    <property type="entry name" value="High mobility group box domain"/>
    <property type="match status" value="1"/>
</dbReference>
<reference evidence="3 4" key="3">
    <citation type="journal article" date="2018" name="New Phytol.">
        <title>High intraspecific genome diversity in the model arbuscular mycorrhizal symbiont Rhizophagus irregularis.</title>
        <authorList>
            <person name="Chen E.C.H."/>
            <person name="Morin E."/>
            <person name="Beaudet D."/>
            <person name="Noel J."/>
            <person name="Yildirir G."/>
            <person name="Ndikumana S."/>
            <person name="Charron P."/>
            <person name="St-Onge C."/>
            <person name="Giorgi J."/>
            <person name="Kruger M."/>
            <person name="Marton T."/>
            <person name="Ropars J."/>
            <person name="Grigoriev I.V."/>
            <person name="Hainaut M."/>
            <person name="Henrissat B."/>
            <person name="Roux C."/>
            <person name="Martin F."/>
            <person name="Corradi N."/>
        </authorList>
    </citation>
    <scope>NUCLEOTIDE SEQUENCE [LARGE SCALE GENOMIC DNA]</scope>
    <source>
        <strain evidence="4">DAOM 181602 / DAOM 197198 / MUCL 43194</strain>
        <strain evidence="3">DAOM 197198</strain>
    </source>
</reference>
<reference evidence="2" key="2">
    <citation type="submission" date="2013-07" db="EMBL/GenBank/DDBJ databases">
        <title>The genome of an arbuscular mycorrhizal fungus provides insights into the evolution of the oldest plant symbiosis.</title>
        <authorList>
            <consortium name="DOE Joint Genome Institute"/>
            <person name="Tisserant E."/>
            <person name="Malbreil M."/>
            <person name="Kuo A."/>
            <person name="Kohler A."/>
            <person name="Symeonidi A."/>
            <person name="Balestrini R."/>
            <person name="Charron P."/>
            <person name="Duensing N."/>
            <person name="Frei-dit-Frey N."/>
            <person name="Gianinazzi-Pearson V."/>
            <person name="Gilbert B."/>
            <person name="Handa Y."/>
            <person name="Hijri M."/>
            <person name="Kaul R."/>
            <person name="Kawaguchi M."/>
            <person name="Krajinski F."/>
            <person name="Lammers P."/>
            <person name="Lapierre D."/>
            <person name="Masclaux F.G."/>
            <person name="Murat C."/>
            <person name="Morin E."/>
            <person name="Ndikumana S."/>
            <person name="Pagni M."/>
            <person name="Petitpierre D."/>
            <person name="Requena N."/>
            <person name="Rosikiewicz P."/>
            <person name="Riley R."/>
            <person name="Saito K."/>
            <person name="San Clemente H."/>
            <person name="Shapiro H."/>
            <person name="van Tuinen D."/>
            <person name="Becard G."/>
            <person name="Bonfante P."/>
            <person name="Paszkowski U."/>
            <person name="Shachar-Hill Y."/>
            <person name="Young J.P."/>
            <person name="Sanders I.R."/>
            <person name="Henrissat B."/>
            <person name="Rensing S.A."/>
            <person name="Grigoriev I.V."/>
            <person name="Corradi N."/>
            <person name="Roux C."/>
            <person name="Martin F."/>
        </authorList>
    </citation>
    <scope>NUCLEOTIDE SEQUENCE</scope>
    <source>
        <strain evidence="2">DAOM 197198</strain>
    </source>
</reference>
<dbReference type="SMR" id="U9SXQ7"/>
<proteinExistence type="predicted"/>
<evidence type="ECO:0000313" key="3">
    <source>
        <dbReference type="EMBL" id="POG65881.1"/>
    </source>
</evidence>
<accession>U9SXQ7</accession>
<protein>
    <submittedName>
        <fullName evidence="2">Uncharacterized protein</fullName>
    </submittedName>
</protein>
<dbReference type="AlphaFoldDB" id="U9SXQ7"/>
<dbReference type="Proteomes" id="UP000018888">
    <property type="component" value="Unassembled WGS sequence"/>
</dbReference>
<feature type="region of interest" description="Disordered" evidence="1">
    <location>
        <begin position="1"/>
        <end position="21"/>
    </location>
</feature>
<reference evidence="3 4" key="1">
    <citation type="journal article" date="2013" name="Proc. Natl. Acad. Sci. U.S.A.">
        <title>Genome of an arbuscular mycorrhizal fungus provides insight into the oldest plant symbiosis.</title>
        <authorList>
            <person name="Tisserant E."/>
            <person name="Malbreil M."/>
            <person name="Kuo A."/>
            <person name="Kohler A."/>
            <person name="Symeonidi A."/>
            <person name="Balestrini R."/>
            <person name="Charron P."/>
            <person name="Duensing N."/>
            <person name="Frei Dit Frey N."/>
            <person name="Gianinazzi-Pearson V."/>
            <person name="Gilbert L.B."/>
            <person name="Handa Y."/>
            <person name="Herr J.R."/>
            <person name="Hijri M."/>
            <person name="Koul R."/>
            <person name="Kawaguchi M."/>
            <person name="Krajinski F."/>
            <person name="Lammers P.J."/>
            <person name="Masclaux F.G."/>
            <person name="Murat C."/>
            <person name="Morin E."/>
            <person name="Ndikumana S."/>
            <person name="Pagni M."/>
            <person name="Petitpierre D."/>
            <person name="Requena N."/>
            <person name="Rosikiewicz P."/>
            <person name="Riley R."/>
            <person name="Saito K."/>
            <person name="San Clemente H."/>
            <person name="Shapiro H."/>
            <person name="van Tuinen D."/>
            <person name="Becard G."/>
            <person name="Bonfante P."/>
            <person name="Paszkowski U."/>
            <person name="Shachar-Hill Y.Y."/>
            <person name="Tuskan G.A."/>
            <person name="Young P.W."/>
            <person name="Sanders I.R."/>
            <person name="Henrissat B."/>
            <person name="Rensing S.A."/>
            <person name="Grigoriev I.V."/>
            <person name="Corradi N."/>
            <person name="Roux C."/>
            <person name="Martin F."/>
        </authorList>
    </citation>
    <scope>NUCLEOTIDE SEQUENCE [LARGE SCALE GENOMIC DNA]</scope>
    <source>
        <strain evidence="4">DAOM 181602 / DAOM 197198 / MUCL 43194</strain>
        <strain evidence="3">DAOM 197198</strain>
    </source>
</reference>